<feature type="transmembrane region" description="Helical" evidence="1">
    <location>
        <begin position="12"/>
        <end position="33"/>
    </location>
</feature>
<sequence length="77" mass="8923">MGVRLSGGIGPLRVSVPVLGGGGGLAEIGVLMFKLFGWLLWWELVVCWYLLLGCWWLLRGFYWDGPRAAWRWWQRRT</sequence>
<dbReference type="Proteomes" id="UP001470023">
    <property type="component" value="Unassembled WGS sequence"/>
</dbReference>
<evidence type="ECO:0000313" key="3">
    <source>
        <dbReference type="Proteomes" id="UP001470023"/>
    </source>
</evidence>
<dbReference type="EMBL" id="JBEPAZ010000037">
    <property type="protein sequence ID" value="MER6432095.1"/>
    <property type="molecule type" value="Genomic_DNA"/>
</dbReference>
<evidence type="ECO:0000313" key="2">
    <source>
        <dbReference type="EMBL" id="MER6432095.1"/>
    </source>
</evidence>
<accession>A0ABV1UEM5</accession>
<keyword evidence="1" id="KW-0472">Membrane</keyword>
<keyword evidence="3" id="KW-1185">Reference proteome</keyword>
<name>A0ABV1UEM5_9ACTN</name>
<comment type="caution">
    <text evidence="2">The sequence shown here is derived from an EMBL/GenBank/DDBJ whole genome shotgun (WGS) entry which is preliminary data.</text>
</comment>
<organism evidence="2 3">
    <name type="scientific">Streptomyces sp. 900105245</name>
    <dbReference type="NCBI Taxonomy" id="3154379"/>
    <lineage>
        <taxon>Bacteria</taxon>
        <taxon>Bacillati</taxon>
        <taxon>Actinomycetota</taxon>
        <taxon>Actinomycetes</taxon>
        <taxon>Kitasatosporales</taxon>
        <taxon>Streptomycetaceae</taxon>
        <taxon>Streptomyces</taxon>
    </lineage>
</organism>
<gene>
    <name evidence="2" type="ORF">ABT272_30880</name>
</gene>
<protein>
    <submittedName>
        <fullName evidence="2">Uncharacterized protein</fullName>
    </submittedName>
</protein>
<keyword evidence="1" id="KW-1133">Transmembrane helix</keyword>
<feature type="transmembrane region" description="Helical" evidence="1">
    <location>
        <begin position="39"/>
        <end position="58"/>
    </location>
</feature>
<keyword evidence="1" id="KW-0812">Transmembrane</keyword>
<proteinExistence type="predicted"/>
<evidence type="ECO:0000256" key="1">
    <source>
        <dbReference type="SAM" id="Phobius"/>
    </source>
</evidence>
<reference evidence="2 3" key="1">
    <citation type="submission" date="2024-06" db="EMBL/GenBank/DDBJ databases">
        <title>The Natural Products Discovery Center: Release of the First 8490 Sequenced Strains for Exploring Actinobacteria Biosynthetic Diversity.</title>
        <authorList>
            <person name="Kalkreuter E."/>
            <person name="Kautsar S.A."/>
            <person name="Yang D."/>
            <person name="Bader C.D."/>
            <person name="Teijaro C.N."/>
            <person name="Fluegel L."/>
            <person name="Davis C.M."/>
            <person name="Simpson J.R."/>
            <person name="Lauterbach L."/>
            <person name="Steele A.D."/>
            <person name="Gui C."/>
            <person name="Meng S."/>
            <person name="Li G."/>
            <person name="Viehrig K."/>
            <person name="Ye F."/>
            <person name="Su P."/>
            <person name="Kiefer A.F."/>
            <person name="Nichols A."/>
            <person name="Cepeda A.J."/>
            <person name="Yan W."/>
            <person name="Fan B."/>
            <person name="Jiang Y."/>
            <person name="Adhikari A."/>
            <person name="Zheng C.-J."/>
            <person name="Schuster L."/>
            <person name="Cowan T.M."/>
            <person name="Smanski M.J."/>
            <person name="Chevrette M.G."/>
            <person name="De Carvalho L.P.S."/>
            <person name="Shen B."/>
        </authorList>
    </citation>
    <scope>NUCLEOTIDE SEQUENCE [LARGE SCALE GENOMIC DNA]</scope>
    <source>
        <strain evidence="2 3">NPDC001166</strain>
    </source>
</reference>
<dbReference type="RefSeq" id="WP_352064935.1">
    <property type="nucleotide sequence ID" value="NZ_JBEPAZ010000037.1"/>
</dbReference>